<proteinExistence type="predicted"/>
<evidence type="ECO:0000256" key="1">
    <source>
        <dbReference type="SAM" id="MobiDB-lite"/>
    </source>
</evidence>
<accession>A0A836CYG7</accession>
<feature type="region of interest" description="Disordered" evidence="1">
    <location>
        <begin position="54"/>
        <end position="77"/>
    </location>
</feature>
<dbReference type="EMBL" id="JAEMGP010000012">
    <property type="protein sequence ID" value="KAG5202334.1"/>
    <property type="molecule type" value="Genomic_DNA"/>
</dbReference>
<gene>
    <name evidence="2" type="ORF">JEQ12_003724</name>
</gene>
<feature type="compositionally biased region" description="Low complexity" evidence="1">
    <location>
        <begin position="1"/>
        <end position="14"/>
    </location>
</feature>
<sequence>MGAAAQRQRPIQQRFSPHGLQSMPQMMETQHVSVNDAAAEERRKAFLLSLAAQGELETRSPGEGTEAQEQKSLNRSRIESMFPALECGFLTTEPPEKLPSEVSFQAAAKVL</sequence>
<dbReference type="Proteomes" id="UP000664991">
    <property type="component" value="Unassembled WGS sequence"/>
</dbReference>
<evidence type="ECO:0000313" key="2">
    <source>
        <dbReference type="EMBL" id="KAG5202334.1"/>
    </source>
</evidence>
<organism evidence="2 3">
    <name type="scientific">Ovis aries</name>
    <name type="common">Sheep</name>
    <dbReference type="NCBI Taxonomy" id="9940"/>
    <lineage>
        <taxon>Eukaryota</taxon>
        <taxon>Metazoa</taxon>
        <taxon>Chordata</taxon>
        <taxon>Craniata</taxon>
        <taxon>Vertebrata</taxon>
        <taxon>Euteleostomi</taxon>
        <taxon>Mammalia</taxon>
        <taxon>Eutheria</taxon>
        <taxon>Laurasiatheria</taxon>
        <taxon>Artiodactyla</taxon>
        <taxon>Ruminantia</taxon>
        <taxon>Pecora</taxon>
        <taxon>Bovidae</taxon>
        <taxon>Caprinae</taxon>
        <taxon>Ovis</taxon>
    </lineage>
</organism>
<evidence type="ECO:0000313" key="3">
    <source>
        <dbReference type="Proteomes" id="UP000664991"/>
    </source>
</evidence>
<name>A0A836CYG7_SHEEP</name>
<reference evidence="2 3" key="1">
    <citation type="submission" date="2020-12" db="EMBL/GenBank/DDBJ databases">
        <title>De novo assembly of Tibetan sheep genome.</title>
        <authorList>
            <person name="Li X."/>
        </authorList>
    </citation>
    <scope>NUCLEOTIDE SEQUENCE [LARGE SCALE GENOMIC DNA]</scope>
    <source>
        <tissue evidence="2">Heart</tissue>
    </source>
</reference>
<dbReference type="AlphaFoldDB" id="A0A836CYG7"/>
<comment type="caution">
    <text evidence="2">The sequence shown here is derived from an EMBL/GenBank/DDBJ whole genome shotgun (WGS) entry which is preliminary data.</text>
</comment>
<feature type="region of interest" description="Disordered" evidence="1">
    <location>
        <begin position="1"/>
        <end position="26"/>
    </location>
</feature>
<protein>
    <submittedName>
        <fullName evidence="2">Uncharacterized protein</fullName>
    </submittedName>
</protein>